<proteinExistence type="predicted"/>
<evidence type="ECO:0000313" key="3">
    <source>
        <dbReference type="EMBL" id="CAF3305399.1"/>
    </source>
</evidence>
<evidence type="ECO:0000256" key="1">
    <source>
        <dbReference type="SAM" id="Phobius"/>
    </source>
</evidence>
<reference evidence="3" key="1">
    <citation type="submission" date="2021-02" db="EMBL/GenBank/DDBJ databases">
        <authorList>
            <person name="Nowell W R."/>
        </authorList>
    </citation>
    <scope>NUCLEOTIDE SEQUENCE</scope>
</reference>
<feature type="transmembrane region" description="Helical" evidence="1">
    <location>
        <begin position="77"/>
        <end position="103"/>
    </location>
</feature>
<evidence type="ECO:0000256" key="2">
    <source>
        <dbReference type="SAM" id="SignalP"/>
    </source>
</evidence>
<feature type="chain" id="PRO_5032802727" description="G-protein coupled receptors family 1 profile domain-containing protein" evidence="2">
    <location>
        <begin position="20"/>
        <end position="112"/>
    </location>
</feature>
<sequence length="112" mass="13049">MMVSVAMSFLCLPVFDCWACTLQSGRIRQLSSIRVTRCLFTIQVIFWTPVNVHFLMYYDLVPPTYACWFTSDPFMQIATLILSPILYVILPLTVLLLFGLLTYRNCRFMLFS</sequence>
<protein>
    <recommendedName>
        <fullName evidence="5">G-protein coupled receptors family 1 profile domain-containing protein</fullName>
    </recommendedName>
</protein>
<organism evidence="3 4">
    <name type="scientific">Rotaria socialis</name>
    <dbReference type="NCBI Taxonomy" id="392032"/>
    <lineage>
        <taxon>Eukaryota</taxon>
        <taxon>Metazoa</taxon>
        <taxon>Spiralia</taxon>
        <taxon>Gnathifera</taxon>
        <taxon>Rotifera</taxon>
        <taxon>Eurotatoria</taxon>
        <taxon>Bdelloidea</taxon>
        <taxon>Philodinida</taxon>
        <taxon>Philodinidae</taxon>
        <taxon>Rotaria</taxon>
    </lineage>
</organism>
<evidence type="ECO:0000313" key="4">
    <source>
        <dbReference type="Proteomes" id="UP000663833"/>
    </source>
</evidence>
<keyword evidence="1" id="KW-0472">Membrane</keyword>
<keyword evidence="1" id="KW-0812">Transmembrane</keyword>
<accession>A0A817T0S5</accession>
<keyword evidence="2" id="KW-0732">Signal</keyword>
<dbReference type="EMBL" id="CAJNYD010000906">
    <property type="protein sequence ID" value="CAF3305399.1"/>
    <property type="molecule type" value="Genomic_DNA"/>
</dbReference>
<feature type="transmembrane region" description="Helical" evidence="1">
    <location>
        <begin position="37"/>
        <end position="57"/>
    </location>
</feature>
<name>A0A817T0S5_9BILA</name>
<gene>
    <name evidence="3" type="ORF">LUA448_LOCUS8469</name>
</gene>
<keyword evidence="1" id="KW-1133">Transmembrane helix</keyword>
<comment type="caution">
    <text evidence="3">The sequence shown here is derived from an EMBL/GenBank/DDBJ whole genome shotgun (WGS) entry which is preliminary data.</text>
</comment>
<dbReference type="Proteomes" id="UP000663833">
    <property type="component" value="Unassembled WGS sequence"/>
</dbReference>
<feature type="signal peptide" evidence="2">
    <location>
        <begin position="1"/>
        <end position="19"/>
    </location>
</feature>
<dbReference type="AlphaFoldDB" id="A0A817T0S5"/>
<evidence type="ECO:0008006" key="5">
    <source>
        <dbReference type="Google" id="ProtNLM"/>
    </source>
</evidence>